<dbReference type="EMBL" id="KL887195">
    <property type="protein sequence ID" value="KGL74600.1"/>
    <property type="molecule type" value="Genomic_DNA"/>
</dbReference>
<feature type="non-terminal residue" evidence="2">
    <location>
        <position position="104"/>
    </location>
</feature>
<organism evidence="2 3">
    <name type="scientific">Tinamus guttatus</name>
    <name type="common">White-throated tinamou</name>
    <dbReference type="NCBI Taxonomy" id="94827"/>
    <lineage>
        <taxon>Eukaryota</taxon>
        <taxon>Metazoa</taxon>
        <taxon>Chordata</taxon>
        <taxon>Craniata</taxon>
        <taxon>Vertebrata</taxon>
        <taxon>Euteleostomi</taxon>
        <taxon>Archelosauria</taxon>
        <taxon>Archosauria</taxon>
        <taxon>Dinosauria</taxon>
        <taxon>Saurischia</taxon>
        <taxon>Theropoda</taxon>
        <taxon>Coelurosauria</taxon>
        <taxon>Aves</taxon>
        <taxon>Palaeognathae</taxon>
        <taxon>Tinamiformes</taxon>
        <taxon>Tinamidae</taxon>
        <taxon>Tinamus</taxon>
    </lineage>
</organism>
<keyword evidence="1" id="KW-0472">Membrane</keyword>
<proteinExistence type="predicted"/>
<protein>
    <submittedName>
        <fullName evidence="2">Uncharacterized protein</fullName>
    </submittedName>
</protein>
<keyword evidence="1" id="KW-0812">Transmembrane</keyword>
<name>A0A099Z1D9_TINGU</name>
<dbReference type="Proteomes" id="UP000053641">
    <property type="component" value="Unassembled WGS sequence"/>
</dbReference>
<keyword evidence="1" id="KW-1133">Transmembrane helix</keyword>
<gene>
    <name evidence="2" type="ORF">N309_13407</name>
</gene>
<sequence>LVPSSFKPPAITPPLPTKQLSLNQLLTYKISNECAVEVGDLLHSPRDVPWSWGTTGVTVGLFFVVVITQDKAEQETWHHNISNPQHGEVAACGTGQQLKLGLRP</sequence>
<evidence type="ECO:0000313" key="3">
    <source>
        <dbReference type="Proteomes" id="UP000053641"/>
    </source>
</evidence>
<keyword evidence="3" id="KW-1185">Reference proteome</keyword>
<feature type="non-terminal residue" evidence="2">
    <location>
        <position position="1"/>
    </location>
</feature>
<evidence type="ECO:0000256" key="1">
    <source>
        <dbReference type="SAM" id="Phobius"/>
    </source>
</evidence>
<feature type="transmembrane region" description="Helical" evidence="1">
    <location>
        <begin position="50"/>
        <end position="68"/>
    </location>
</feature>
<accession>A0A099Z1D9</accession>
<evidence type="ECO:0000313" key="2">
    <source>
        <dbReference type="EMBL" id="KGL74600.1"/>
    </source>
</evidence>
<reference evidence="2 3" key="1">
    <citation type="submission" date="2014-06" db="EMBL/GenBank/DDBJ databases">
        <title>Genome evolution of avian class.</title>
        <authorList>
            <person name="Zhang G."/>
            <person name="Li C."/>
        </authorList>
    </citation>
    <scope>NUCLEOTIDE SEQUENCE [LARGE SCALE GENOMIC DNA]</scope>
    <source>
        <strain evidence="2">BGI_N309</strain>
    </source>
</reference>
<dbReference type="AlphaFoldDB" id="A0A099Z1D9"/>